<comment type="caution">
    <text evidence="4">The sequence shown here is derived from an EMBL/GenBank/DDBJ whole genome shotgun (WGS) entry which is preliminary data.</text>
</comment>
<sequence length="377" mass="40658">MCHVATPTSTPTAIAMPPQVLSPTSMSSHSVTPLRCPTELQFYTPSSTNLFVRYLHGEVDDSRLREIFSAYGRITSSMVMRDIHSGQSLGTAFVRFSKHQEALRALCEAHGMPLFGKSISVQWAKQQHDDTPAGQERLKMNKLFLRNVPMDVSEQSLVDLVAGYGTVKKVTMHNDTAPIMDINARRRIAFITFAEEGAAECALRAVHNTCPFPLCCGVPLMCKLINDAIKSKKHRVRSDSAGSQSNEASSVAMMTPAVVVPTVASTDVSTPAFTRAALREGNLCKLSLESLTTARSSPFVSGADESMSTTPSRSYGASQWDIAPAVSTPVGAFAGFIPMPVGTPSSTSSRRGSLNEATQGSRFCHNPYSMGGEKIFV</sequence>
<feature type="domain" description="RRM" evidence="3">
    <location>
        <begin position="141"/>
        <end position="241"/>
    </location>
</feature>
<dbReference type="SUPFAM" id="SSF54928">
    <property type="entry name" value="RNA-binding domain, RBD"/>
    <property type="match status" value="1"/>
</dbReference>
<keyword evidence="1" id="KW-0694">RNA-binding</keyword>
<dbReference type="PANTHER" id="PTHR15241:SF386">
    <property type="entry name" value="RNA-BINDING REGION RNP-1 DOMAIN-CONTAINING PROTEIN-RELATED"/>
    <property type="match status" value="1"/>
</dbReference>
<dbReference type="GeneID" id="26906368"/>
<dbReference type="CDD" id="cd00590">
    <property type="entry name" value="RRM_SF"/>
    <property type="match status" value="1"/>
</dbReference>
<dbReference type="EMBL" id="LGTL01000013">
    <property type="protein sequence ID" value="KPA78452.1"/>
    <property type="molecule type" value="Genomic_DNA"/>
</dbReference>
<dbReference type="PROSITE" id="PS50102">
    <property type="entry name" value="RRM"/>
    <property type="match status" value="2"/>
</dbReference>
<feature type="compositionally biased region" description="Low complexity" evidence="2">
    <location>
        <begin position="343"/>
        <end position="352"/>
    </location>
</feature>
<dbReference type="InterPro" id="IPR012677">
    <property type="entry name" value="Nucleotide-bd_a/b_plait_sf"/>
</dbReference>
<name>A0A0N0VEI3_LEPPY</name>
<reference evidence="4 5" key="1">
    <citation type="submission" date="2015-07" db="EMBL/GenBank/DDBJ databases">
        <title>High-quality genome of monoxenous trypanosomatid Leptomonas pyrrhocoris.</title>
        <authorList>
            <person name="Flegontov P."/>
            <person name="Butenko A."/>
            <person name="Firsov S."/>
            <person name="Vlcek C."/>
            <person name="Logacheva M.D."/>
            <person name="Field M."/>
            <person name="Filatov D."/>
            <person name="Flegontova O."/>
            <person name="Gerasimov E."/>
            <person name="Jackson A.P."/>
            <person name="Kelly S."/>
            <person name="Opperdoes F."/>
            <person name="O'Reilly A."/>
            <person name="Votypka J."/>
            <person name="Yurchenko V."/>
            <person name="Lukes J."/>
        </authorList>
    </citation>
    <scope>NUCLEOTIDE SEQUENCE [LARGE SCALE GENOMIC DNA]</scope>
    <source>
        <strain evidence="4">H10</strain>
    </source>
</reference>
<feature type="compositionally biased region" description="Polar residues" evidence="2">
    <location>
        <begin position="1"/>
        <end position="12"/>
    </location>
</feature>
<feature type="region of interest" description="Disordered" evidence="2">
    <location>
        <begin position="343"/>
        <end position="362"/>
    </location>
</feature>
<evidence type="ECO:0000313" key="5">
    <source>
        <dbReference type="Proteomes" id="UP000037923"/>
    </source>
</evidence>
<dbReference type="PANTHER" id="PTHR15241">
    <property type="entry name" value="TRANSFORMER-2-RELATED"/>
    <property type="match status" value="1"/>
</dbReference>
<dbReference type="InterPro" id="IPR000504">
    <property type="entry name" value="RRM_dom"/>
</dbReference>
<dbReference type="VEuPathDB" id="TriTrypDB:LpyrH10_13_0240"/>
<organism evidence="4 5">
    <name type="scientific">Leptomonas pyrrhocoris</name>
    <name type="common">Firebug parasite</name>
    <dbReference type="NCBI Taxonomy" id="157538"/>
    <lineage>
        <taxon>Eukaryota</taxon>
        <taxon>Discoba</taxon>
        <taxon>Euglenozoa</taxon>
        <taxon>Kinetoplastea</taxon>
        <taxon>Metakinetoplastina</taxon>
        <taxon>Trypanosomatida</taxon>
        <taxon>Trypanosomatidae</taxon>
        <taxon>Leishmaniinae</taxon>
        <taxon>Leptomonas</taxon>
    </lineage>
</organism>
<dbReference type="Gene3D" id="3.30.70.330">
    <property type="match status" value="2"/>
</dbReference>
<evidence type="ECO:0000256" key="1">
    <source>
        <dbReference type="PROSITE-ProRule" id="PRU00176"/>
    </source>
</evidence>
<dbReference type="Pfam" id="PF00076">
    <property type="entry name" value="RRM_1"/>
    <property type="match status" value="2"/>
</dbReference>
<dbReference type="RefSeq" id="XP_015656891.1">
    <property type="nucleotide sequence ID" value="XM_015804317.1"/>
</dbReference>
<dbReference type="InterPro" id="IPR035979">
    <property type="entry name" value="RBD_domain_sf"/>
</dbReference>
<gene>
    <name evidence="4" type="ORF">ABB37_06079</name>
</gene>
<dbReference type="Proteomes" id="UP000037923">
    <property type="component" value="Unassembled WGS sequence"/>
</dbReference>
<evidence type="ECO:0000259" key="3">
    <source>
        <dbReference type="PROSITE" id="PS50102"/>
    </source>
</evidence>
<keyword evidence="5" id="KW-1185">Reference proteome</keyword>
<feature type="domain" description="RRM" evidence="3">
    <location>
        <begin position="48"/>
        <end position="126"/>
    </location>
</feature>
<dbReference type="SMART" id="SM00360">
    <property type="entry name" value="RRM"/>
    <property type="match status" value="2"/>
</dbReference>
<evidence type="ECO:0000256" key="2">
    <source>
        <dbReference type="SAM" id="MobiDB-lite"/>
    </source>
</evidence>
<protein>
    <recommendedName>
        <fullName evidence="3">RRM domain-containing protein</fullName>
    </recommendedName>
</protein>
<dbReference type="OrthoDB" id="266020at2759"/>
<dbReference type="GO" id="GO:0003723">
    <property type="term" value="F:RNA binding"/>
    <property type="evidence" value="ECO:0007669"/>
    <property type="project" value="UniProtKB-UniRule"/>
</dbReference>
<accession>A0A0N0VEI3</accession>
<evidence type="ECO:0000313" key="4">
    <source>
        <dbReference type="EMBL" id="KPA78452.1"/>
    </source>
</evidence>
<feature type="region of interest" description="Disordered" evidence="2">
    <location>
        <begin position="1"/>
        <end position="28"/>
    </location>
</feature>
<dbReference type="AlphaFoldDB" id="A0A0N0VEI3"/>
<dbReference type="FunFam" id="3.30.70.330:FF:000707">
    <property type="entry name" value="RNA binding protein, putative"/>
    <property type="match status" value="1"/>
</dbReference>
<dbReference type="OMA" id="FCHNPYS"/>
<proteinExistence type="predicted"/>